<accession>A0A4U0MT79</accession>
<dbReference type="InterPro" id="IPR036736">
    <property type="entry name" value="ACP-like_sf"/>
</dbReference>
<proteinExistence type="predicted"/>
<dbReference type="AlphaFoldDB" id="A0A4U0MT79"/>
<evidence type="ECO:0000313" key="1">
    <source>
        <dbReference type="EMBL" id="TJZ44129.1"/>
    </source>
</evidence>
<dbReference type="SUPFAM" id="SSF47336">
    <property type="entry name" value="ACP-like"/>
    <property type="match status" value="1"/>
</dbReference>
<dbReference type="OrthoDB" id="3192566at2"/>
<keyword evidence="2" id="KW-1185">Reference proteome</keyword>
<organism evidence="1 2">
    <name type="scientific">Streptomyces piniterrae</name>
    <dbReference type="NCBI Taxonomy" id="2571125"/>
    <lineage>
        <taxon>Bacteria</taxon>
        <taxon>Bacillati</taxon>
        <taxon>Actinomycetota</taxon>
        <taxon>Actinomycetes</taxon>
        <taxon>Kitasatosporales</taxon>
        <taxon>Streptomycetaceae</taxon>
        <taxon>Streptomyces</taxon>
    </lineage>
</organism>
<sequence>MTTLEALVGGILEVGAEHITDDTGPATTGDWTSLRHVRIVAAVEDAYGVRLTPREARTVRSVRALRSVLKAKGLDV</sequence>
<protein>
    <submittedName>
        <fullName evidence="1">Acyl carrier protein</fullName>
    </submittedName>
</protein>
<name>A0A4U0MT79_9ACTN</name>
<reference evidence="1 2" key="1">
    <citation type="submission" date="2019-04" db="EMBL/GenBank/DDBJ databases">
        <title>Streptomyces piniterrae sp. nov., a heliquinomycin-producing actinomycete isolated from rhizosphere soil of Pinus yunnanensis.</title>
        <authorList>
            <person name="Zhuang X."/>
            <person name="Zhao J."/>
        </authorList>
    </citation>
    <scope>NUCLEOTIDE SEQUENCE [LARGE SCALE GENOMIC DNA]</scope>
    <source>
        <strain evidence="2">jys28</strain>
    </source>
</reference>
<dbReference type="Proteomes" id="UP000308697">
    <property type="component" value="Unassembled WGS sequence"/>
</dbReference>
<dbReference type="EMBL" id="SUMB01000013">
    <property type="protein sequence ID" value="TJZ44129.1"/>
    <property type="molecule type" value="Genomic_DNA"/>
</dbReference>
<comment type="caution">
    <text evidence="1">The sequence shown here is derived from an EMBL/GenBank/DDBJ whole genome shotgun (WGS) entry which is preliminary data.</text>
</comment>
<gene>
    <name evidence="1" type="ORF">FCH28_31520</name>
</gene>
<dbReference type="Gene3D" id="1.10.1200.10">
    <property type="entry name" value="ACP-like"/>
    <property type="match status" value="1"/>
</dbReference>
<evidence type="ECO:0000313" key="2">
    <source>
        <dbReference type="Proteomes" id="UP000308697"/>
    </source>
</evidence>
<dbReference type="RefSeq" id="WP_136743593.1">
    <property type="nucleotide sequence ID" value="NZ_SUMB01000013.1"/>
</dbReference>